<dbReference type="EMBL" id="JABFDY010000025">
    <property type="protein sequence ID" value="KAF7688415.1"/>
    <property type="molecule type" value="Genomic_DNA"/>
</dbReference>
<dbReference type="InterPro" id="IPR000010">
    <property type="entry name" value="Cystatin_dom"/>
</dbReference>
<evidence type="ECO:0000256" key="8">
    <source>
        <dbReference type="ARBA" id="ARBA00041437"/>
    </source>
</evidence>
<keyword evidence="6" id="KW-0391">Immunity</keyword>
<evidence type="ECO:0000313" key="10">
    <source>
        <dbReference type="EMBL" id="KAF7688415.1"/>
    </source>
</evidence>
<dbReference type="GO" id="GO:0005829">
    <property type="term" value="C:cytosol"/>
    <property type="evidence" value="ECO:0007669"/>
    <property type="project" value="TreeGrafter"/>
</dbReference>
<dbReference type="InterPro" id="IPR046350">
    <property type="entry name" value="Cystatin_sf"/>
</dbReference>
<dbReference type="OrthoDB" id="2429551at2759"/>
<dbReference type="FunFam" id="3.10.450.10:FF:000001">
    <property type="entry name" value="Cystatin-A"/>
    <property type="match status" value="1"/>
</dbReference>
<dbReference type="InterPro" id="IPR001713">
    <property type="entry name" value="Prot_inh_stefin"/>
</dbReference>
<name>A0A8T0A8S2_SILME</name>
<keyword evidence="4" id="KW-0646">Protease inhibitor</keyword>
<evidence type="ECO:0000256" key="4">
    <source>
        <dbReference type="ARBA" id="ARBA00022690"/>
    </source>
</evidence>
<evidence type="ECO:0000313" key="11">
    <source>
        <dbReference type="Proteomes" id="UP000606274"/>
    </source>
</evidence>
<evidence type="ECO:0000256" key="7">
    <source>
        <dbReference type="ARBA" id="ARBA00040677"/>
    </source>
</evidence>
<feature type="domain" description="Cystatin" evidence="9">
    <location>
        <begin position="10"/>
        <end position="107"/>
    </location>
</feature>
<dbReference type="PANTHER" id="PTHR11414:SF21">
    <property type="entry name" value="CYSTATIN 14A, TANDEM DUPLICATE 1-RELATED"/>
    <property type="match status" value="1"/>
</dbReference>
<evidence type="ECO:0000256" key="2">
    <source>
        <dbReference type="ARBA" id="ARBA00009403"/>
    </source>
</evidence>
<dbReference type="GO" id="GO:0004869">
    <property type="term" value="F:cysteine-type endopeptidase inhibitor activity"/>
    <property type="evidence" value="ECO:0007669"/>
    <property type="project" value="UniProtKB-KW"/>
</dbReference>
<dbReference type="SMART" id="SM00043">
    <property type="entry name" value="CY"/>
    <property type="match status" value="1"/>
</dbReference>
<protein>
    <recommendedName>
        <fullName evidence="7">Cystatin-B</fullName>
    </recommendedName>
    <alternativeName>
        <fullName evidence="8">Stefin-B</fullName>
    </alternativeName>
</protein>
<evidence type="ECO:0000256" key="6">
    <source>
        <dbReference type="ARBA" id="ARBA00022859"/>
    </source>
</evidence>
<proteinExistence type="inferred from homology"/>
<dbReference type="AlphaFoldDB" id="A0A8T0A8S2"/>
<organism evidence="10 11">
    <name type="scientific">Silurus meridionalis</name>
    <name type="common">Southern catfish</name>
    <name type="synonym">Silurus soldatovi meridionalis</name>
    <dbReference type="NCBI Taxonomy" id="175797"/>
    <lineage>
        <taxon>Eukaryota</taxon>
        <taxon>Metazoa</taxon>
        <taxon>Chordata</taxon>
        <taxon>Craniata</taxon>
        <taxon>Vertebrata</taxon>
        <taxon>Euteleostomi</taxon>
        <taxon>Actinopterygii</taxon>
        <taxon>Neopterygii</taxon>
        <taxon>Teleostei</taxon>
        <taxon>Ostariophysi</taxon>
        <taxon>Siluriformes</taxon>
        <taxon>Siluridae</taxon>
        <taxon>Silurus</taxon>
    </lineage>
</organism>
<sequence length="107" mass="11726">MDHLGAGPGQVCGGMGHVKHANTEVQKICDEVKPQVEAKAGKNFGVFKAIAFSTQTVAGTNYFIKVHVGEKEYLHLRVFRSLPCAGYKISLQEIQKSKTSADPIEYF</sequence>
<comment type="similarity">
    <text evidence="2">Belongs to the cystatin family.</text>
</comment>
<dbReference type="Pfam" id="PF00031">
    <property type="entry name" value="Cystatin"/>
    <property type="match status" value="1"/>
</dbReference>
<keyword evidence="11" id="KW-1185">Reference proteome</keyword>
<dbReference type="PROSITE" id="PS00287">
    <property type="entry name" value="CYSTATIN"/>
    <property type="match status" value="1"/>
</dbReference>
<evidence type="ECO:0000256" key="3">
    <source>
        <dbReference type="ARBA" id="ARBA00022490"/>
    </source>
</evidence>
<dbReference type="Proteomes" id="UP000606274">
    <property type="component" value="Unassembled WGS sequence"/>
</dbReference>
<dbReference type="InterPro" id="IPR018073">
    <property type="entry name" value="Prot_inh_cystat_CS"/>
</dbReference>
<dbReference type="GO" id="GO:0071220">
    <property type="term" value="P:cellular response to bacterial lipoprotein"/>
    <property type="evidence" value="ECO:0007669"/>
    <property type="project" value="UniProtKB-ARBA"/>
</dbReference>
<evidence type="ECO:0000259" key="9">
    <source>
        <dbReference type="SMART" id="SM00043"/>
    </source>
</evidence>
<dbReference type="Gene3D" id="3.10.450.10">
    <property type="match status" value="1"/>
</dbReference>
<dbReference type="GO" id="GO:0002376">
    <property type="term" value="P:immune system process"/>
    <property type="evidence" value="ECO:0007669"/>
    <property type="project" value="UniProtKB-KW"/>
</dbReference>
<keyword evidence="5" id="KW-0789">Thiol protease inhibitor</keyword>
<comment type="caution">
    <text evidence="10">The sequence shown here is derived from an EMBL/GenBank/DDBJ whole genome shotgun (WGS) entry which is preliminary data.</text>
</comment>
<accession>A0A8T0A8S2</accession>
<dbReference type="PANTHER" id="PTHR11414">
    <property type="entry name" value="CYSTATIN FAMILY MEMBER"/>
    <property type="match status" value="1"/>
</dbReference>
<dbReference type="CDD" id="cd00042">
    <property type="entry name" value="CY"/>
    <property type="match status" value="1"/>
</dbReference>
<evidence type="ECO:0000256" key="5">
    <source>
        <dbReference type="ARBA" id="ARBA00022704"/>
    </source>
</evidence>
<gene>
    <name evidence="10" type="ORF">HF521_013222</name>
</gene>
<evidence type="ECO:0000256" key="1">
    <source>
        <dbReference type="ARBA" id="ARBA00004496"/>
    </source>
</evidence>
<dbReference type="SUPFAM" id="SSF54403">
    <property type="entry name" value="Cystatin/monellin"/>
    <property type="match status" value="1"/>
</dbReference>
<keyword evidence="3" id="KW-0963">Cytoplasm</keyword>
<comment type="subcellular location">
    <subcellularLocation>
        <location evidence="1">Cytoplasm</location>
    </subcellularLocation>
</comment>
<dbReference type="PRINTS" id="PR00295">
    <property type="entry name" value="STEFINA"/>
</dbReference>
<reference evidence="10" key="1">
    <citation type="submission" date="2020-08" db="EMBL/GenBank/DDBJ databases">
        <title>Chromosome-level assembly of Southern catfish (Silurus meridionalis) provides insights into visual adaptation to the nocturnal and benthic lifestyles.</title>
        <authorList>
            <person name="Zhang Y."/>
            <person name="Wang D."/>
            <person name="Peng Z."/>
        </authorList>
    </citation>
    <scope>NUCLEOTIDE SEQUENCE</scope>
    <source>
        <strain evidence="10">SWU-2019-XX</strain>
        <tissue evidence="10">Muscle</tissue>
    </source>
</reference>